<name>A0AAD3Y898_NEPGR</name>
<dbReference type="PANTHER" id="PTHR10845">
    <property type="entry name" value="REGULATOR OF G PROTEIN SIGNALING"/>
    <property type="match status" value="1"/>
</dbReference>
<evidence type="ECO:0000259" key="2">
    <source>
        <dbReference type="PROSITE" id="PS50132"/>
    </source>
</evidence>
<feature type="transmembrane region" description="Helical" evidence="1">
    <location>
        <begin position="44"/>
        <end position="69"/>
    </location>
</feature>
<accession>A0AAD3Y898</accession>
<feature type="transmembrane region" description="Helical" evidence="1">
    <location>
        <begin position="222"/>
        <end position="242"/>
    </location>
</feature>
<dbReference type="PROSITE" id="PS50132">
    <property type="entry name" value="RGS"/>
    <property type="match status" value="1"/>
</dbReference>
<keyword evidence="1" id="KW-1133">Transmembrane helix</keyword>
<proteinExistence type="predicted"/>
<evidence type="ECO:0000256" key="1">
    <source>
        <dbReference type="SAM" id="Phobius"/>
    </source>
</evidence>
<evidence type="ECO:0000313" key="3">
    <source>
        <dbReference type="EMBL" id="GMH31094.1"/>
    </source>
</evidence>
<dbReference type="SMART" id="SM00315">
    <property type="entry name" value="RGS"/>
    <property type="match status" value="1"/>
</dbReference>
<feature type="transmembrane region" description="Helical" evidence="1">
    <location>
        <begin position="123"/>
        <end position="141"/>
    </location>
</feature>
<feature type="transmembrane region" description="Helical" evidence="1">
    <location>
        <begin position="153"/>
        <end position="178"/>
    </location>
</feature>
<evidence type="ECO:0000313" key="4">
    <source>
        <dbReference type="Proteomes" id="UP001279734"/>
    </source>
</evidence>
<sequence length="463" mass="53513">MRGGWRMCLRLRCPFCICPCSHFAFARATFPFLVYKVPRPQGSAFWIPMIQVFASFNLLVAIMMSVNLIKIRKRHWWQSCYLWAVWIGGPLGFGLLLSCRIVQAFQLYFIFVKKRLPPIRSFIFLPLILLPWIAGSVFVHVEKPLNYRCEVSAWWIIPAVSLHLFYVALLVGFMRAIQHVEFKFHELKDLWQGILFSTSSVGVWVAAYILNKIHENVEWIEIASRFVLLLMANIFIQVFFSMSSSQPLLSQMSLRRKQHPEIGSMGKALGISDSEIQSQWEQSIVIDSNEPLDKLLLNKKFRSSFMAFADSCLAGESVRFYSEVHELDKLPFDDSVRRIYIARHIIENYIVAGAAMEVNISHRNRQEILTTSNLAHPDLFKTAVKEVLQLMEMNLAKDYWSSVFYTKFKEESGTNMNGHDLELLTSWNASPRLSSVHAADDPFHKGKDIFQREIQLLDDISND</sequence>
<gene>
    <name evidence="3" type="ORF">Nepgr_032937</name>
</gene>
<dbReference type="EMBL" id="BSYO01000039">
    <property type="protein sequence ID" value="GMH31094.1"/>
    <property type="molecule type" value="Genomic_DNA"/>
</dbReference>
<feature type="domain" description="RGS" evidence="2">
    <location>
        <begin position="291"/>
        <end position="409"/>
    </location>
</feature>
<dbReference type="Pfam" id="PF00615">
    <property type="entry name" value="RGS"/>
    <property type="match status" value="1"/>
</dbReference>
<dbReference type="Proteomes" id="UP001279734">
    <property type="component" value="Unassembled WGS sequence"/>
</dbReference>
<dbReference type="PANTHER" id="PTHR10845:SF192">
    <property type="entry name" value="DOUBLE HIT, ISOFORM B"/>
    <property type="match status" value="1"/>
</dbReference>
<comment type="caution">
    <text evidence="3">The sequence shown here is derived from an EMBL/GenBank/DDBJ whole genome shotgun (WGS) entry which is preliminary data.</text>
</comment>
<dbReference type="InterPro" id="IPR016137">
    <property type="entry name" value="RGS"/>
</dbReference>
<reference evidence="3" key="1">
    <citation type="submission" date="2023-05" db="EMBL/GenBank/DDBJ databases">
        <title>Nepenthes gracilis genome sequencing.</title>
        <authorList>
            <person name="Fukushima K."/>
        </authorList>
    </citation>
    <scope>NUCLEOTIDE SEQUENCE</scope>
    <source>
        <strain evidence="3">SING2019-196</strain>
    </source>
</reference>
<dbReference type="InterPro" id="IPR036305">
    <property type="entry name" value="RGS_sf"/>
</dbReference>
<feature type="transmembrane region" description="Helical" evidence="1">
    <location>
        <begin position="81"/>
        <end position="111"/>
    </location>
</feature>
<organism evidence="3 4">
    <name type="scientific">Nepenthes gracilis</name>
    <name type="common">Slender pitcher plant</name>
    <dbReference type="NCBI Taxonomy" id="150966"/>
    <lineage>
        <taxon>Eukaryota</taxon>
        <taxon>Viridiplantae</taxon>
        <taxon>Streptophyta</taxon>
        <taxon>Embryophyta</taxon>
        <taxon>Tracheophyta</taxon>
        <taxon>Spermatophyta</taxon>
        <taxon>Magnoliopsida</taxon>
        <taxon>eudicotyledons</taxon>
        <taxon>Gunneridae</taxon>
        <taxon>Pentapetalae</taxon>
        <taxon>Caryophyllales</taxon>
        <taxon>Nepenthaceae</taxon>
        <taxon>Nepenthes</taxon>
    </lineage>
</organism>
<dbReference type="InterPro" id="IPR044926">
    <property type="entry name" value="RGS_subdomain_2"/>
</dbReference>
<dbReference type="Gene3D" id="1.10.167.10">
    <property type="entry name" value="Regulator of G-protein Signalling 4, domain 2"/>
    <property type="match status" value="1"/>
</dbReference>
<dbReference type="AlphaFoldDB" id="A0AAD3Y898"/>
<feature type="transmembrane region" description="Helical" evidence="1">
    <location>
        <begin position="190"/>
        <end position="210"/>
    </location>
</feature>
<keyword evidence="1" id="KW-0812">Transmembrane</keyword>
<protein>
    <recommendedName>
        <fullName evidence="2">RGS domain-containing protein</fullName>
    </recommendedName>
</protein>
<dbReference type="SUPFAM" id="SSF48097">
    <property type="entry name" value="Regulator of G-protein signaling, RGS"/>
    <property type="match status" value="1"/>
</dbReference>
<keyword evidence="4" id="KW-1185">Reference proteome</keyword>
<keyword evidence="1" id="KW-0472">Membrane</keyword>